<accession>A0ABQ1M2P3</accession>
<proteinExistence type="predicted"/>
<dbReference type="PANTHER" id="PTHR33055:SF3">
    <property type="entry name" value="PUTATIVE TRANSPOSASE FOR IS117-RELATED"/>
    <property type="match status" value="1"/>
</dbReference>
<dbReference type="InterPro" id="IPR047650">
    <property type="entry name" value="Transpos_IS110"/>
</dbReference>
<evidence type="ECO:0000313" key="3">
    <source>
        <dbReference type="EMBL" id="GGC33724.1"/>
    </source>
</evidence>
<evidence type="ECO:0000259" key="2">
    <source>
        <dbReference type="Pfam" id="PF02371"/>
    </source>
</evidence>
<gene>
    <name evidence="3" type="ORF">GCM10011386_27390</name>
</gene>
<feature type="domain" description="Transposase IS116/IS110/IS902 C-terminal" evidence="2">
    <location>
        <begin position="205"/>
        <end position="286"/>
    </location>
</feature>
<comment type="caution">
    <text evidence="3">The sequence shown here is derived from an EMBL/GenBank/DDBJ whole genome shotgun (WGS) entry which is preliminary data.</text>
</comment>
<dbReference type="PANTHER" id="PTHR33055">
    <property type="entry name" value="TRANSPOSASE FOR INSERTION SEQUENCE ELEMENT IS1111A"/>
    <property type="match status" value="1"/>
</dbReference>
<dbReference type="Proteomes" id="UP000597338">
    <property type="component" value="Unassembled WGS sequence"/>
</dbReference>
<evidence type="ECO:0000313" key="4">
    <source>
        <dbReference type="Proteomes" id="UP000597338"/>
    </source>
</evidence>
<organism evidence="3 4">
    <name type="scientific">Parapedobacter defluvii</name>
    <dbReference type="NCBI Taxonomy" id="2045106"/>
    <lineage>
        <taxon>Bacteria</taxon>
        <taxon>Pseudomonadati</taxon>
        <taxon>Bacteroidota</taxon>
        <taxon>Sphingobacteriia</taxon>
        <taxon>Sphingobacteriales</taxon>
        <taxon>Sphingobacteriaceae</taxon>
        <taxon>Parapedobacter</taxon>
    </lineage>
</organism>
<dbReference type="RefSeq" id="WP_188751631.1">
    <property type="nucleotide sequence ID" value="NZ_BMIK01000009.1"/>
</dbReference>
<dbReference type="EMBL" id="BMIK01000009">
    <property type="protein sequence ID" value="GGC33724.1"/>
    <property type="molecule type" value="Genomic_DNA"/>
</dbReference>
<reference evidence="4" key="1">
    <citation type="journal article" date="2019" name="Int. J. Syst. Evol. Microbiol.">
        <title>The Global Catalogue of Microorganisms (GCM) 10K type strain sequencing project: providing services to taxonomists for standard genome sequencing and annotation.</title>
        <authorList>
            <consortium name="The Broad Institute Genomics Platform"/>
            <consortium name="The Broad Institute Genome Sequencing Center for Infectious Disease"/>
            <person name="Wu L."/>
            <person name="Ma J."/>
        </authorList>
    </citation>
    <scope>NUCLEOTIDE SEQUENCE [LARGE SCALE GENOMIC DNA]</scope>
    <source>
        <strain evidence="4">CGMCC 1.15342</strain>
    </source>
</reference>
<feature type="domain" description="Transposase IS110-like N-terminal" evidence="1">
    <location>
        <begin position="12"/>
        <end position="148"/>
    </location>
</feature>
<dbReference type="Pfam" id="PF01548">
    <property type="entry name" value="DEDD_Tnp_IS110"/>
    <property type="match status" value="1"/>
</dbReference>
<dbReference type="InterPro" id="IPR002525">
    <property type="entry name" value="Transp_IS110-like_N"/>
</dbReference>
<sequence length="342" mass="38027">MEHKQKFMQVYGIDLSKEKFDVNFLDANGKEKNKTVKNGLASISGFLSTVEPGSVLCAENTGTYGDLLVFLSNQFGVPIALVPGYTVKHSLGLVKGKSDPIDASRLREYGGRFFDKLSFKEYQSENMSELRQLYTLRSQLVKSRKELVTGAHAREQLPMQSVAVNLILKASLSSLDKQIGEVEKEISLIIMGDAEMAENYTLSVSVFGVGPVIATNVIIKTGNFKAIDTARRAASYAGVCPFPNTSGNMSAKSKTSPFADKELKSLLYMGAKAAVKHNKEYRLYYQKKQQEGKPHYLIMNNVMNKLLRTIYSVVKNKTPYSRDYVCLDPREKNVNGSEKKVA</sequence>
<dbReference type="NCBIfam" id="NF033542">
    <property type="entry name" value="transpos_IS110"/>
    <property type="match status" value="1"/>
</dbReference>
<evidence type="ECO:0000259" key="1">
    <source>
        <dbReference type="Pfam" id="PF01548"/>
    </source>
</evidence>
<protein>
    <submittedName>
        <fullName evidence="3">IS110 family transposase</fullName>
    </submittedName>
</protein>
<dbReference type="Pfam" id="PF02371">
    <property type="entry name" value="Transposase_20"/>
    <property type="match status" value="1"/>
</dbReference>
<dbReference type="InterPro" id="IPR003346">
    <property type="entry name" value="Transposase_20"/>
</dbReference>
<keyword evidence="4" id="KW-1185">Reference proteome</keyword>
<name>A0ABQ1M2P3_9SPHI</name>